<evidence type="ECO:0000313" key="3">
    <source>
        <dbReference type="Proteomes" id="UP001141619"/>
    </source>
</evidence>
<evidence type="ECO:0000313" key="2">
    <source>
        <dbReference type="EMBL" id="MDA5192807.1"/>
    </source>
</evidence>
<keyword evidence="1" id="KW-0812">Transmembrane</keyword>
<dbReference type="RefSeq" id="WP_274942509.1">
    <property type="nucleotide sequence ID" value="NZ_JANWOI010000001.1"/>
</dbReference>
<keyword evidence="1" id="KW-1133">Transmembrane helix</keyword>
<proteinExistence type="predicted"/>
<keyword evidence="1" id="KW-0472">Membrane</keyword>
<feature type="transmembrane region" description="Helical" evidence="1">
    <location>
        <begin position="40"/>
        <end position="60"/>
    </location>
</feature>
<protein>
    <recommendedName>
        <fullName evidence="4">Holin</fullName>
    </recommendedName>
</protein>
<organism evidence="2 3">
    <name type="scientific">Govanella unica</name>
    <dbReference type="NCBI Taxonomy" id="2975056"/>
    <lineage>
        <taxon>Bacteria</taxon>
        <taxon>Pseudomonadati</taxon>
        <taxon>Pseudomonadota</taxon>
        <taxon>Alphaproteobacteria</taxon>
        <taxon>Emcibacterales</taxon>
        <taxon>Govanellaceae</taxon>
        <taxon>Govanella</taxon>
    </lineage>
</organism>
<evidence type="ECO:0000256" key="1">
    <source>
        <dbReference type="SAM" id="Phobius"/>
    </source>
</evidence>
<reference evidence="2" key="1">
    <citation type="submission" date="2022-08" db="EMBL/GenBank/DDBJ databases">
        <authorList>
            <person name="Vandamme P."/>
            <person name="Hettiarachchi A."/>
            <person name="Peeters C."/>
            <person name="Cnockaert M."/>
            <person name="Carlier A."/>
        </authorList>
    </citation>
    <scope>NUCLEOTIDE SEQUENCE</scope>
    <source>
        <strain evidence="2">LMG 31809</strain>
    </source>
</reference>
<comment type="caution">
    <text evidence="2">The sequence shown here is derived from an EMBL/GenBank/DDBJ whole genome shotgun (WGS) entry which is preliminary data.</text>
</comment>
<dbReference type="Proteomes" id="UP001141619">
    <property type="component" value="Unassembled WGS sequence"/>
</dbReference>
<gene>
    <name evidence="2" type="ORF">NYP16_02390</name>
</gene>
<accession>A0A9X3TW69</accession>
<dbReference type="EMBL" id="JANWOI010000001">
    <property type="protein sequence ID" value="MDA5192807.1"/>
    <property type="molecule type" value="Genomic_DNA"/>
</dbReference>
<evidence type="ECO:0008006" key="4">
    <source>
        <dbReference type="Google" id="ProtNLM"/>
    </source>
</evidence>
<keyword evidence="3" id="KW-1185">Reference proteome</keyword>
<name>A0A9X3TW69_9PROT</name>
<reference evidence="2" key="2">
    <citation type="journal article" date="2023" name="Syst. Appl. Microbiol.">
        <title>Govania unica gen. nov., sp. nov., a rare biosphere bacterium that represents a novel family in the class Alphaproteobacteria.</title>
        <authorList>
            <person name="Vandamme P."/>
            <person name="Peeters C."/>
            <person name="Hettiarachchi A."/>
            <person name="Cnockaert M."/>
            <person name="Carlier A."/>
        </authorList>
    </citation>
    <scope>NUCLEOTIDE SEQUENCE</scope>
    <source>
        <strain evidence="2">LMG 31809</strain>
    </source>
</reference>
<sequence length="110" mass="12222">MHYRDLFEFTTNLIGALTPSLIGSAVAQVWKPGLSWRHRFVQWVVGSTVSYYATVGIIAWTGWNEFVAQSLAFGIAMIAFDATPRLIRALGDALTELPARIADRYFGKKG</sequence>
<dbReference type="AlphaFoldDB" id="A0A9X3TW69"/>